<evidence type="ECO:0000256" key="1">
    <source>
        <dbReference type="SAM" id="MobiDB-lite"/>
    </source>
</evidence>
<feature type="compositionally biased region" description="Low complexity" evidence="1">
    <location>
        <begin position="609"/>
        <end position="619"/>
    </location>
</feature>
<name>A0A4C1VPK0_EUMVA</name>
<feature type="compositionally biased region" description="Acidic residues" evidence="1">
    <location>
        <begin position="578"/>
        <end position="592"/>
    </location>
</feature>
<protein>
    <submittedName>
        <fullName evidence="2">Uncharacterized protein</fullName>
    </submittedName>
</protein>
<dbReference type="EMBL" id="BGZK01000379">
    <property type="protein sequence ID" value="GBP40287.1"/>
    <property type="molecule type" value="Genomic_DNA"/>
</dbReference>
<accession>A0A4C1VPK0</accession>
<dbReference type="PANTHER" id="PTHR46704">
    <property type="entry name" value="CXC DOMAIN-CONTAINING PROTEIN-RELATED"/>
    <property type="match status" value="1"/>
</dbReference>
<dbReference type="AlphaFoldDB" id="A0A4C1VPK0"/>
<proteinExistence type="predicted"/>
<organism evidence="2 3">
    <name type="scientific">Eumeta variegata</name>
    <name type="common">Bagworm moth</name>
    <name type="synonym">Eumeta japonica</name>
    <dbReference type="NCBI Taxonomy" id="151549"/>
    <lineage>
        <taxon>Eukaryota</taxon>
        <taxon>Metazoa</taxon>
        <taxon>Ecdysozoa</taxon>
        <taxon>Arthropoda</taxon>
        <taxon>Hexapoda</taxon>
        <taxon>Insecta</taxon>
        <taxon>Pterygota</taxon>
        <taxon>Neoptera</taxon>
        <taxon>Endopterygota</taxon>
        <taxon>Lepidoptera</taxon>
        <taxon>Glossata</taxon>
        <taxon>Ditrysia</taxon>
        <taxon>Tineoidea</taxon>
        <taxon>Psychidae</taxon>
        <taxon>Oiketicinae</taxon>
        <taxon>Eumeta</taxon>
    </lineage>
</organism>
<dbReference type="Proteomes" id="UP000299102">
    <property type="component" value="Unassembled WGS sequence"/>
</dbReference>
<sequence>MWVGFNALIANDKNITQDIFYLTPINESPTKDYVVHETMMRSIKGAEECEQQYAQVHYDLAIASKSLKIQNSELRRNEDSTLKRIFVHLGLLHIAMSQFKVIGDIDLYKYTLPLIANLFFVFSHQNYARYLTLYHCNLENVEQSHPGLNVVVGIKRTNKPFCKREVDFTVESTINADAAKRSPGIACMKNSISARQRWSKSHAQRTGIISHVLAEVLMKKREEFTNDLRKSKIEKSHLRIQQFEDRPQTKCPENFIADLKTIKFKQAFVQYVVNDWSTQDKAMFIKPTHKVFLNYQLCHSYRKLAESVAREVSEKYTCSAHEEADTKIVYHVCVVGSCTNILIKCSDTDILVILLANMKQILVNVGENQFNVDRKIWMQLGTGNHVKNIDVCAVYRDMAENLCSSLAVLHAFTGSDFNPAFYRKGKNRPFKVLEKSGKFQDAFIKMGHNTFVADPLVMEQAFNVLQEYVCVLFNVKARKTVNEARCIIFERIYTPKNSSEAFKKTTMKLEATSFPPCFRELKQHMKRSTYIAQIWCNAYKQIPSTLFPISYGWIVNDGRYDFDWFHGEECPQKVCDITEPDEESGEEDDDVIENDREDNSDVDEDVDSDNNSAADSDTE</sequence>
<reference evidence="2 3" key="1">
    <citation type="journal article" date="2019" name="Commun. Biol.">
        <title>The bagworm genome reveals a unique fibroin gene that provides high tensile strength.</title>
        <authorList>
            <person name="Kono N."/>
            <person name="Nakamura H."/>
            <person name="Ohtoshi R."/>
            <person name="Tomita M."/>
            <person name="Numata K."/>
            <person name="Arakawa K."/>
        </authorList>
    </citation>
    <scope>NUCLEOTIDE SEQUENCE [LARGE SCALE GENOMIC DNA]</scope>
</reference>
<comment type="caution">
    <text evidence="2">The sequence shown here is derived from an EMBL/GenBank/DDBJ whole genome shotgun (WGS) entry which is preliminary data.</text>
</comment>
<feature type="region of interest" description="Disordered" evidence="1">
    <location>
        <begin position="575"/>
        <end position="619"/>
    </location>
</feature>
<evidence type="ECO:0000313" key="2">
    <source>
        <dbReference type="EMBL" id="GBP40287.1"/>
    </source>
</evidence>
<dbReference type="OrthoDB" id="6430887at2759"/>
<dbReference type="PANTHER" id="PTHR46704:SF9">
    <property type="entry name" value="BHLH DOMAIN-CONTAINING PROTEIN"/>
    <property type="match status" value="1"/>
</dbReference>
<gene>
    <name evidence="2" type="ORF">EVAR_83977_1</name>
</gene>
<evidence type="ECO:0000313" key="3">
    <source>
        <dbReference type="Proteomes" id="UP000299102"/>
    </source>
</evidence>
<keyword evidence="3" id="KW-1185">Reference proteome</keyword>